<dbReference type="OMA" id="CEPFKVE"/>
<dbReference type="eggNOG" id="KOG2835">
    <property type="taxonomic scope" value="Eukaryota"/>
</dbReference>
<dbReference type="FunFam" id="3.30.200.20:FF:000199">
    <property type="entry name" value="Phosphoribosylaminoimidazole-succinocarboxamide synthase"/>
    <property type="match status" value="1"/>
</dbReference>
<keyword evidence="7" id="KW-0067">ATP-binding</keyword>
<evidence type="ECO:0000256" key="9">
    <source>
        <dbReference type="ARBA" id="ARBA00048475"/>
    </source>
</evidence>
<dbReference type="SUPFAM" id="SSF56104">
    <property type="entry name" value="SAICAR synthase-like"/>
    <property type="match status" value="1"/>
</dbReference>
<evidence type="ECO:0000256" key="6">
    <source>
        <dbReference type="ARBA" id="ARBA00022755"/>
    </source>
</evidence>
<dbReference type="OrthoDB" id="9991235at2759"/>
<comment type="pathway">
    <text evidence="1">Purine metabolism; IMP biosynthesis via de novo pathway; 5-amino-1-(5-phospho-D-ribosyl)imidazole-4-carboxamide from 5-amino-1-(5-phospho-D-ribosyl)imidazole-4-carboxylate: step 1/2.</text>
</comment>
<dbReference type="UniPathway" id="UPA00074">
    <property type="reaction ID" value="UER00131"/>
</dbReference>
<dbReference type="GO" id="GO:0005737">
    <property type="term" value="C:cytoplasm"/>
    <property type="evidence" value="ECO:0007669"/>
    <property type="project" value="TreeGrafter"/>
</dbReference>
<dbReference type="InParanoid" id="C1EFH1"/>
<dbReference type="InterPro" id="IPR028923">
    <property type="entry name" value="SAICAR_synt/ADE2_N"/>
</dbReference>
<keyword evidence="14" id="KW-1185">Reference proteome</keyword>
<dbReference type="PANTHER" id="PTHR43700:SF1">
    <property type="entry name" value="PHOSPHORIBOSYLAMINOIMIDAZOLE-SUCCINOCARBOXAMIDE SYNTHASE"/>
    <property type="match status" value="1"/>
</dbReference>
<evidence type="ECO:0000256" key="11">
    <source>
        <dbReference type="SAM" id="MobiDB-lite"/>
    </source>
</evidence>
<keyword evidence="5" id="KW-0547">Nucleotide-binding</keyword>
<dbReference type="HAMAP" id="MF_00137">
    <property type="entry name" value="SAICAR_synth"/>
    <property type="match status" value="1"/>
</dbReference>
<dbReference type="FunCoup" id="C1EFH1">
    <property type="interactions" value="871"/>
</dbReference>
<dbReference type="InterPro" id="IPR018236">
    <property type="entry name" value="SAICAR_synthetase_CS"/>
</dbReference>
<keyword evidence="6" id="KW-0658">Purine biosynthesis</keyword>
<evidence type="ECO:0000313" key="13">
    <source>
        <dbReference type="EMBL" id="ACO67085.1"/>
    </source>
</evidence>
<dbReference type="Proteomes" id="UP000002009">
    <property type="component" value="Chromosome 13"/>
</dbReference>
<keyword evidence="4" id="KW-0436">Ligase</keyword>
<feature type="domain" description="SAICAR synthetase/ADE2 N-terminal" evidence="12">
    <location>
        <begin position="77"/>
        <end position="323"/>
    </location>
</feature>
<dbReference type="FunFam" id="3.30.470.20:FF:000015">
    <property type="entry name" value="Phosphoribosylaminoimidazole-succinocarboxamide synthase"/>
    <property type="match status" value="1"/>
</dbReference>
<dbReference type="GO" id="GO:0006189">
    <property type="term" value="P:'de novo' IMP biosynthetic process"/>
    <property type="evidence" value="ECO:0007669"/>
    <property type="project" value="UniProtKB-UniPathway"/>
</dbReference>
<sequence length="375" mass="41466">MSLSTSAVLRATPPRATATPRASPAGTRAPVRASRVATAVAAADGGVAESTDGAYKAAATAALNNCVTSSDLKYGQKYEGKVRDTYVDDELMIAVTTDRQSAFDRHLASIPFKGAVLNRTSAWWFNQTKDIVPNAWISSPDPNVTVMKKCTVFPIEFVVRGYLTGSTSTSLWTHYSKGGRDYCGNPLADGMVKNQKLPKNIVTPTTKEKEHDRPISLADIVSEGWMEKDDLDYCVAKTLEVFEFAQRVAAERGLILVDTKYEFGRDADGVIRLIDEINTPDSSRYWLADSYAERHAAGLEPDMIDKEFLRLWFAERCDPYNDETLPAAPDELVVELSQRYIKLYEMITGETFEVPPLDVDVKSRIDENVGRALGK</sequence>
<dbReference type="STRING" id="296587.C1EFH1"/>
<dbReference type="NCBIfam" id="NF009251">
    <property type="entry name" value="PRK12607.1"/>
    <property type="match status" value="1"/>
</dbReference>
<dbReference type="Gene3D" id="3.30.200.20">
    <property type="entry name" value="Phosphorylase Kinase, domain 1"/>
    <property type="match status" value="1"/>
</dbReference>
<dbReference type="RefSeq" id="XP_002505827.1">
    <property type="nucleotide sequence ID" value="XM_002505781.1"/>
</dbReference>
<dbReference type="PANTHER" id="PTHR43700">
    <property type="entry name" value="PHOSPHORIBOSYLAMINOIMIDAZOLE-SUCCINOCARBOXAMIDE SYNTHASE"/>
    <property type="match status" value="1"/>
</dbReference>
<accession>C1EFH1</accession>
<dbReference type="PROSITE" id="PS01058">
    <property type="entry name" value="SAICAR_SYNTHETASE_2"/>
    <property type="match status" value="1"/>
</dbReference>
<comment type="similarity">
    <text evidence="2">Belongs to the SAICAR synthetase family.</text>
</comment>
<feature type="compositionally biased region" description="Low complexity" evidence="11">
    <location>
        <begin position="10"/>
        <end position="30"/>
    </location>
</feature>
<proteinExistence type="inferred from homology"/>
<name>C1EFH1_MICCC</name>
<evidence type="ECO:0000313" key="14">
    <source>
        <dbReference type="Proteomes" id="UP000002009"/>
    </source>
</evidence>
<reference evidence="13 14" key="1">
    <citation type="journal article" date="2009" name="Science">
        <title>Green evolution and dynamic adaptations revealed by genomes of the marine picoeukaryotes Micromonas.</title>
        <authorList>
            <person name="Worden A.Z."/>
            <person name="Lee J.H."/>
            <person name="Mock T."/>
            <person name="Rouze P."/>
            <person name="Simmons M.P."/>
            <person name="Aerts A.L."/>
            <person name="Allen A.E."/>
            <person name="Cuvelier M.L."/>
            <person name="Derelle E."/>
            <person name="Everett M.V."/>
            <person name="Foulon E."/>
            <person name="Grimwood J."/>
            <person name="Gundlach H."/>
            <person name="Henrissat B."/>
            <person name="Napoli C."/>
            <person name="McDonald S.M."/>
            <person name="Parker M.S."/>
            <person name="Rombauts S."/>
            <person name="Salamov A."/>
            <person name="Von Dassow P."/>
            <person name="Badger J.H."/>
            <person name="Coutinho P.M."/>
            <person name="Demir E."/>
            <person name="Dubchak I."/>
            <person name="Gentemann C."/>
            <person name="Eikrem W."/>
            <person name="Gready J.E."/>
            <person name="John U."/>
            <person name="Lanier W."/>
            <person name="Lindquist E.A."/>
            <person name="Lucas S."/>
            <person name="Mayer K.F."/>
            <person name="Moreau H."/>
            <person name="Not F."/>
            <person name="Otillar R."/>
            <person name="Panaud O."/>
            <person name="Pangilinan J."/>
            <person name="Paulsen I."/>
            <person name="Piegu B."/>
            <person name="Poliakov A."/>
            <person name="Robbens S."/>
            <person name="Schmutz J."/>
            <person name="Toulza E."/>
            <person name="Wyss T."/>
            <person name="Zelensky A."/>
            <person name="Zhou K."/>
            <person name="Armbrust E.V."/>
            <person name="Bhattacharya D."/>
            <person name="Goodenough U.W."/>
            <person name="Van de Peer Y."/>
            <person name="Grigoriev I.V."/>
        </authorList>
    </citation>
    <scope>NUCLEOTIDE SEQUENCE [LARGE SCALE GENOMIC DNA]</scope>
    <source>
        <strain evidence="14">RCC299 / NOUM17</strain>
    </source>
</reference>
<evidence type="ECO:0000256" key="5">
    <source>
        <dbReference type="ARBA" id="ARBA00022741"/>
    </source>
</evidence>
<evidence type="ECO:0000256" key="7">
    <source>
        <dbReference type="ARBA" id="ARBA00022840"/>
    </source>
</evidence>
<dbReference type="KEGG" id="mis:MICPUN_63787"/>
<gene>
    <name evidence="13" type="ORF">MICPUN_63787</name>
</gene>
<evidence type="ECO:0000256" key="4">
    <source>
        <dbReference type="ARBA" id="ARBA00022598"/>
    </source>
</evidence>
<comment type="catalytic activity">
    <reaction evidence="9">
        <text>5-amino-1-(5-phospho-D-ribosyl)imidazole-4-carboxylate + L-aspartate + ATP = (2S)-2-[5-amino-1-(5-phospho-beta-D-ribosyl)imidazole-4-carboxamido]succinate + ADP + phosphate + 2 H(+)</text>
        <dbReference type="Rhea" id="RHEA:22628"/>
        <dbReference type="ChEBI" id="CHEBI:15378"/>
        <dbReference type="ChEBI" id="CHEBI:29991"/>
        <dbReference type="ChEBI" id="CHEBI:30616"/>
        <dbReference type="ChEBI" id="CHEBI:43474"/>
        <dbReference type="ChEBI" id="CHEBI:58443"/>
        <dbReference type="ChEBI" id="CHEBI:77657"/>
        <dbReference type="ChEBI" id="CHEBI:456216"/>
        <dbReference type="EC" id="6.3.2.6"/>
    </reaction>
</comment>
<dbReference type="GO" id="GO:0005524">
    <property type="term" value="F:ATP binding"/>
    <property type="evidence" value="ECO:0007669"/>
    <property type="project" value="UniProtKB-KW"/>
</dbReference>
<dbReference type="PROSITE" id="PS01057">
    <property type="entry name" value="SAICAR_SYNTHETASE_1"/>
    <property type="match status" value="1"/>
</dbReference>
<dbReference type="EMBL" id="CP001331">
    <property type="protein sequence ID" value="ACO67085.1"/>
    <property type="molecule type" value="Genomic_DNA"/>
</dbReference>
<evidence type="ECO:0000256" key="10">
    <source>
        <dbReference type="ARBA" id="ARBA00073447"/>
    </source>
</evidence>
<dbReference type="GO" id="GO:0004639">
    <property type="term" value="F:phosphoribosylaminoimidazolesuccinocarboxamide synthase activity"/>
    <property type="evidence" value="ECO:0007669"/>
    <property type="project" value="UniProtKB-EC"/>
</dbReference>
<dbReference type="AlphaFoldDB" id="C1EFH1"/>
<evidence type="ECO:0000256" key="1">
    <source>
        <dbReference type="ARBA" id="ARBA00004672"/>
    </source>
</evidence>
<evidence type="ECO:0000256" key="8">
    <source>
        <dbReference type="ARBA" id="ARBA00030409"/>
    </source>
</evidence>
<evidence type="ECO:0000256" key="3">
    <source>
        <dbReference type="ARBA" id="ARBA00012217"/>
    </source>
</evidence>
<dbReference type="GeneID" id="8248756"/>
<evidence type="ECO:0000259" key="12">
    <source>
        <dbReference type="Pfam" id="PF01259"/>
    </source>
</evidence>
<dbReference type="EC" id="6.3.2.6" evidence="3"/>
<organism evidence="13 14">
    <name type="scientific">Micromonas commoda (strain RCC299 / NOUM17 / CCMP2709)</name>
    <name type="common">Picoplanktonic green alga</name>
    <dbReference type="NCBI Taxonomy" id="296587"/>
    <lineage>
        <taxon>Eukaryota</taxon>
        <taxon>Viridiplantae</taxon>
        <taxon>Chlorophyta</taxon>
        <taxon>Mamiellophyceae</taxon>
        <taxon>Mamiellales</taxon>
        <taxon>Mamiellaceae</taxon>
        <taxon>Micromonas</taxon>
    </lineage>
</organism>
<dbReference type="Pfam" id="PF01259">
    <property type="entry name" value="SAICAR_synt"/>
    <property type="match status" value="1"/>
</dbReference>
<protein>
    <recommendedName>
        <fullName evidence="10">Phosphoribosylaminoimidazole-succinocarboxamide synthase, chloroplastic</fullName>
        <ecNumber evidence="3">6.3.2.6</ecNumber>
    </recommendedName>
    <alternativeName>
        <fullName evidence="8">SAICAR synthetase</fullName>
    </alternativeName>
</protein>
<dbReference type="CDD" id="cd01414">
    <property type="entry name" value="SAICAR_synt_Sc"/>
    <property type="match status" value="1"/>
</dbReference>
<dbReference type="Gene3D" id="3.30.470.20">
    <property type="entry name" value="ATP-grasp fold, B domain"/>
    <property type="match status" value="1"/>
</dbReference>
<evidence type="ECO:0000256" key="2">
    <source>
        <dbReference type="ARBA" id="ARBA00010190"/>
    </source>
</evidence>
<feature type="region of interest" description="Disordered" evidence="11">
    <location>
        <begin position="1"/>
        <end position="30"/>
    </location>
</feature>